<keyword evidence="1" id="KW-0175">Coiled coil</keyword>
<dbReference type="RefSeq" id="WP_060496303.1">
    <property type="nucleotide sequence ID" value="NZ_CP013121.1"/>
</dbReference>
<feature type="region of interest" description="Disordered" evidence="2">
    <location>
        <begin position="87"/>
        <end position="111"/>
    </location>
</feature>
<evidence type="ECO:0000313" key="4">
    <source>
        <dbReference type="EMBL" id="ASC02198.1"/>
    </source>
</evidence>
<keyword evidence="7" id="KW-1185">Reference proteome</keyword>
<dbReference type="EMBL" id="CP013121">
    <property type="protein sequence ID" value="ALM94317.1"/>
    <property type="molecule type" value="Genomic_DNA"/>
</dbReference>
<feature type="compositionally biased region" description="Polar residues" evidence="2">
    <location>
        <begin position="102"/>
        <end position="111"/>
    </location>
</feature>
<dbReference type="Proteomes" id="UP000196759">
    <property type="component" value="Chromosome"/>
</dbReference>
<accession>A0A1Z3CF04</accession>
<name>A0A1Z3CF04_FUSNP</name>
<protein>
    <submittedName>
        <fullName evidence="4">Uncharacterized protein</fullName>
    </submittedName>
</protein>
<dbReference type="Proteomes" id="UP000221504">
    <property type="component" value="Unassembled WGS sequence"/>
</dbReference>
<feature type="coiled-coil region" evidence="1">
    <location>
        <begin position="15"/>
        <end position="45"/>
    </location>
</feature>
<evidence type="ECO:0000313" key="6">
    <source>
        <dbReference type="Proteomes" id="UP000067061"/>
    </source>
</evidence>
<sequence length="111" mass="13417">MEKENKKDEKKVEEKKVKKSIFEKLEEQKQKLEKLKIKKDNEIKKIILKSFDFLTEEETLKRFSQLSENEVFLEKIKDIILKEMEEEEKRKEEKQNKKTSVEPVSTQGNEV</sequence>
<dbReference type="EMBL" id="CP021934">
    <property type="protein sequence ID" value="ASC02198.1"/>
    <property type="molecule type" value="Genomic_DNA"/>
</dbReference>
<reference evidence="4 7" key="2">
    <citation type="submission" date="2017-06" db="EMBL/GenBank/DDBJ databases">
        <title>Draft genome sequence of Fusobacterium nucleatum subsp. polymorphum KCOM 1260 (=ChDC F218).</title>
        <authorList>
            <person name="Kook J.-K."/>
            <person name="Park S.-N."/>
            <person name="Lim Y.K."/>
            <person name="Roh H."/>
        </authorList>
    </citation>
    <scope>NUCLEOTIDE SEQUENCE [LARGE SCALE GENOMIC DNA]</scope>
    <source>
        <strain evidence="4">KCOM 1260</strain>
        <strain evidence="7">KCOM 1260 (ChDC F218)</strain>
    </source>
</reference>
<organism evidence="4 7">
    <name type="scientific">Fusobacterium nucleatum subsp. polymorphum</name>
    <name type="common">Fusobacterium polymorphum</name>
    <dbReference type="NCBI Taxonomy" id="76857"/>
    <lineage>
        <taxon>Bacteria</taxon>
        <taxon>Fusobacteriati</taxon>
        <taxon>Fusobacteriota</taxon>
        <taxon>Fusobacteriia</taxon>
        <taxon>Fusobacteriales</taxon>
        <taxon>Fusobacteriaceae</taxon>
        <taxon>Fusobacterium</taxon>
    </lineage>
</organism>
<evidence type="ECO:0000313" key="3">
    <source>
        <dbReference type="EMBL" id="ALM94317.1"/>
    </source>
</evidence>
<dbReference type="AlphaFoldDB" id="A0A1Z3CF04"/>
<proteinExistence type="predicted"/>
<dbReference type="EMBL" id="NIRM01000001">
    <property type="protein sequence ID" value="PHI10019.1"/>
    <property type="molecule type" value="Genomic_DNA"/>
</dbReference>
<dbReference type="Proteomes" id="UP000067061">
    <property type="component" value="Chromosome"/>
</dbReference>
<reference evidence="3 6" key="1">
    <citation type="submission" date="2015-11" db="EMBL/GenBank/DDBJ databases">
        <authorList>
            <person name="Kook J.-K."/>
            <person name="Park S.-N."/>
            <person name="Lim Y.K."/>
            <person name="Jo E."/>
        </authorList>
    </citation>
    <scope>NUCLEOTIDE SEQUENCE [LARGE SCALE GENOMIC DNA]</scope>
    <source>
        <strain evidence="3 6">ChDC F306</strain>
    </source>
</reference>
<evidence type="ECO:0000256" key="2">
    <source>
        <dbReference type="SAM" id="MobiDB-lite"/>
    </source>
</evidence>
<feature type="compositionally biased region" description="Basic and acidic residues" evidence="2">
    <location>
        <begin position="87"/>
        <end position="100"/>
    </location>
</feature>
<evidence type="ECO:0000313" key="7">
    <source>
        <dbReference type="Proteomes" id="UP000196759"/>
    </source>
</evidence>
<evidence type="ECO:0000256" key="1">
    <source>
        <dbReference type="SAM" id="Coils"/>
    </source>
</evidence>
<gene>
    <name evidence="4" type="ORF">CBG50_02065</name>
    <name evidence="5" type="ORF">CBG52_02105</name>
    <name evidence="3" type="ORF">RO02_06685</name>
</gene>
<reference evidence="5 8" key="3">
    <citation type="submission" date="2017-06" db="EMBL/GenBank/DDBJ databases">
        <title>Draft genome sequence of Fusobacterium nucleatum subsp. polymorphum KCOM 1267 (=ChDC F290).</title>
        <authorList>
            <person name="Kook J.-K."/>
            <person name="Park S.-N."/>
            <person name="Lim Y.K."/>
            <person name="Roh H."/>
        </authorList>
    </citation>
    <scope>NUCLEOTIDE SEQUENCE [LARGE SCALE GENOMIC DNA]</scope>
    <source>
        <strain evidence="5">KCOM 1267</strain>
        <strain evidence="8">KCOM 1267(ChDC F290)</strain>
    </source>
</reference>
<evidence type="ECO:0000313" key="8">
    <source>
        <dbReference type="Proteomes" id="UP000221504"/>
    </source>
</evidence>
<evidence type="ECO:0000313" key="5">
    <source>
        <dbReference type="EMBL" id="PHI10019.1"/>
    </source>
</evidence>